<dbReference type="EMBL" id="LUUL01000080">
    <property type="protein sequence ID" value="OAI25541.1"/>
    <property type="molecule type" value="Genomic_DNA"/>
</dbReference>
<protein>
    <recommendedName>
        <fullName evidence="3">HD domain-containing protein</fullName>
    </recommendedName>
</protein>
<name>A0AA91DC70_9GAMM</name>
<dbReference type="Gene3D" id="1.10.3210.10">
    <property type="entry name" value="Hypothetical protein af1432"/>
    <property type="match status" value="1"/>
</dbReference>
<sequence>MDATYIPLAKGFAYLTAVVDWASRKVLAAKVAITLEACHAVAALLHDAVEDAKTTDEANRRRDLIREAFGERVATIVEGYTDGAPDSNGVKPDWHTCKRTYLAHLEHPPPIPCWCLAQISFTTLGRF</sequence>
<accession>A0AA91DC70</accession>
<dbReference type="Pfam" id="PF13328">
    <property type="entry name" value="HD_4"/>
    <property type="match status" value="1"/>
</dbReference>
<comment type="caution">
    <text evidence="1">The sequence shown here is derived from an EMBL/GenBank/DDBJ whole genome shotgun (WGS) entry which is preliminary data.</text>
</comment>
<dbReference type="InterPro" id="IPR012337">
    <property type="entry name" value="RNaseH-like_sf"/>
</dbReference>
<dbReference type="Proteomes" id="UP000077734">
    <property type="component" value="Unassembled WGS sequence"/>
</dbReference>
<organism evidence="1 2">
    <name type="scientific">Methylomonas koyamae</name>
    <dbReference type="NCBI Taxonomy" id="702114"/>
    <lineage>
        <taxon>Bacteria</taxon>
        <taxon>Pseudomonadati</taxon>
        <taxon>Pseudomonadota</taxon>
        <taxon>Gammaproteobacteria</taxon>
        <taxon>Methylococcales</taxon>
        <taxon>Methylococcaceae</taxon>
        <taxon>Methylomonas</taxon>
    </lineage>
</organism>
<proteinExistence type="predicted"/>
<keyword evidence="2" id="KW-1185">Reference proteome</keyword>
<dbReference type="SUPFAM" id="SSF109604">
    <property type="entry name" value="HD-domain/PDEase-like"/>
    <property type="match status" value="1"/>
</dbReference>
<dbReference type="AlphaFoldDB" id="A0AA91DC70"/>
<evidence type="ECO:0000313" key="2">
    <source>
        <dbReference type="Proteomes" id="UP000077734"/>
    </source>
</evidence>
<evidence type="ECO:0008006" key="3">
    <source>
        <dbReference type="Google" id="ProtNLM"/>
    </source>
</evidence>
<dbReference type="RefSeq" id="WP_064027575.1">
    <property type="nucleotide sequence ID" value="NZ_CP023669.1"/>
</dbReference>
<evidence type="ECO:0000313" key="1">
    <source>
        <dbReference type="EMBL" id="OAI25541.1"/>
    </source>
</evidence>
<dbReference type="SUPFAM" id="SSF53098">
    <property type="entry name" value="Ribonuclease H-like"/>
    <property type="match status" value="1"/>
</dbReference>
<gene>
    <name evidence="1" type="ORF">A1356_00835</name>
</gene>
<reference evidence="1 2" key="1">
    <citation type="submission" date="2016-03" db="EMBL/GenBank/DDBJ databases">
        <authorList>
            <person name="Heylen K."/>
            <person name="De Vos P."/>
            <person name="Vekeman B."/>
        </authorList>
    </citation>
    <scope>NUCLEOTIDE SEQUENCE [LARGE SCALE GENOMIC DNA]</scope>
    <source>
        <strain evidence="1 2">R-49807</strain>
    </source>
</reference>